<gene>
    <name evidence="1" type="ORF">DSO57_1026427</name>
</gene>
<comment type="caution">
    <text evidence="1">The sequence shown here is derived from an EMBL/GenBank/DDBJ whole genome shotgun (WGS) entry which is preliminary data.</text>
</comment>
<sequence>MYLLFLFVVLTAGLSEKIVTVGLLTSGEVKGMIALAPEAIWTGEDNFSFRNKLAFDNIYQTDEEILNLFMKNPAYTKIVEVKKAYFFSGPQRLGKPVKCPRSKKCVVTATWNTDMWKVTKYLVSSKHYAAYRTKPRFKRGSSFSFGVIGPALIHVVFNSISLKLNATFHITSHSGRYSSLVTEHSIKAIPSFLSKALPNGIIGFCNSLSDQLKST</sequence>
<name>A0ACC2S3Q0_9FUNG</name>
<dbReference type="EMBL" id="QTSX02005834">
    <property type="protein sequence ID" value="KAJ9057022.1"/>
    <property type="molecule type" value="Genomic_DNA"/>
</dbReference>
<reference evidence="1" key="1">
    <citation type="submission" date="2022-04" db="EMBL/GenBank/DDBJ databases">
        <title>Genome of the entomopathogenic fungus Entomophthora muscae.</title>
        <authorList>
            <person name="Elya C."/>
            <person name="Lovett B.R."/>
            <person name="Lee E."/>
            <person name="Macias A.M."/>
            <person name="Hajek A.E."/>
            <person name="De Bivort B.L."/>
            <person name="Kasson M.T."/>
            <person name="De Fine Licht H.H."/>
            <person name="Stajich J.E."/>
        </authorList>
    </citation>
    <scope>NUCLEOTIDE SEQUENCE</scope>
    <source>
        <strain evidence="1">Berkeley</strain>
    </source>
</reference>
<proteinExistence type="predicted"/>
<organism evidence="1 2">
    <name type="scientific">Entomophthora muscae</name>
    <dbReference type="NCBI Taxonomy" id="34485"/>
    <lineage>
        <taxon>Eukaryota</taxon>
        <taxon>Fungi</taxon>
        <taxon>Fungi incertae sedis</taxon>
        <taxon>Zoopagomycota</taxon>
        <taxon>Entomophthoromycotina</taxon>
        <taxon>Entomophthoromycetes</taxon>
        <taxon>Entomophthorales</taxon>
        <taxon>Entomophthoraceae</taxon>
        <taxon>Entomophthora</taxon>
    </lineage>
</organism>
<keyword evidence="2" id="KW-1185">Reference proteome</keyword>
<dbReference type="Proteomes" id="UP001165960">
    <property type="component" value="Unassembled WGS sequence"/>
</dbReference>
<evidence type="ECO:0000313" key="1">
    <source>
        <dbReference type="EMBL" id="KAJ9057022.1"/>
    </source>
</evidence>
<accession>A0ACC2S3Q0</accession>
<evidence type="ECO:0000313" key="2">
    <source>
        <dbReference type="Proteomes" id="UP001165960"/>
    </source>
</evidence>
<protein>
    <submittedName>
        <fullName evidence="1">Uncharacterized protein</fullName>
    </submittedName>
</protein>